<dbReference type="NCBIfam" id="NF033788">
    <property type="entry name" value="HTH_metalloreg"/>
    <property type="match status" value="1"/>
</dbReference>
<dbReference type="PROSITE" id="PS50987">
    <property type="entry name" value="HTH_ARSR_2"/>
    <property type="match status" value="1"/>
</dbReference>
<dbReference type="InterPro" id="IPR001845">
    <property type="entry name" value="HTH_ArsR_DNA-bd_dom"/>
</dbReference>
<dbReference type="PANTHER" id="PTHR33154">
    <property type="entry name" value="TRANSCRIPTIONAL REGULATOR, ARSR FAMILY"/>
    <property type="match status" value="1"/>
</dbReference>
<organism evidence="5 6">
    <name type="scientific">Deinococcus xinjiangensis</name>
    <dbReference type="NCBI Taxonomy" id="457454"/>
    <lineage>
        <taxon>Bacteria</taxon>
        <taxon>Thermotogati</taxon>
        <taxon>Deinococcota</taxon>
        <taxon>Deinococci</taxon>
        <taxon>Deinococcales</taxon>
        <taxon>Deinococcaceae</taxon>
        <taxon>Deinococcus</taxon>
    </lineage>
</organism>
<accession>A0ABP9VG86</accession>
<dbReference type="Proteomes" id="UP001458946">
    <property type="component" value="Unassembled WGS sequence"/>
</dbReference>
<keyword evidence="2" id="KW-0238">DNA-binding</keyword>
<gene>
    <name evidence="5" type="ORF">Dxin01_04003</name>
</gene>
<dbReference type="SMART" id="SM00418">
    <property type="entry name" value="HTH_ARSR"/>
    <property type="match status" value="1"/>
</dbReference>
<dbReference type="InterPro" id="IPR036390">
    <property type="entry name" value="WH_DNA-bd_sf"/>
</dbReference>
<dbReference type="SUPFAM" id="SSF46785">
    <property type="entry name" value="Winged helix' DNA-binding domain"/>
    <property type="match status" value="1"/>
</dbReference>
<keyword evidence="6" id="KW-1185">Reference proteome</keyword>
<keyword evidence="1" id="KW-0805">Transcription regulation</keyword>
<evidence type="ECO:0000259" key="4">
    <source>
        <dbReference type="PROSITE" id="PS50987"/>
    </source>
</evidence>
<evidence type="ECO:0000313" key="5">
    <source>
        <dbReference type="EMBL" id="GAA5504234.1"/>
    </source>
</evidence>
<evidence type="ECO:0000256" key="3">
    <source>
        <dbReference type="ARBA" id="ARBA00023163"/>
    </source>
</evidence>
<dbReference type="PANTHER" id="PTHR33154:SF18">
    <property type="entry name" value="ARSENICAL RESISTANCE OPERON REPRESSOR"/>
    <property type="match status" value="1"/>
</dbReference>
<dbReference type="CDD" id="cd00090">
    <property type="entry name" value="HTH_ARSR"/>
    <property type="match status" value="1"/>
</dbReference>
<dbReference type="InterPro" id="IPR036388">
    <property type="entry name" value="WH-like_DNA-bd_sf"/>
</dbReference>
<dbReference type="Gene3D" id="1.10.10.10">
    <property type="entry name" value="Winged helix-like DNA-binding domain superfamily/Winged helix DNA-binding domain"/>
    <property type="match status" value="1"/>
</dbReference>
<evidence type="ECO:0000256" key="1">
    <source>
        <dbReference type="ARBA" id="ARBA00023015"/>
    </source>
</evidence>
<dbReference type="InterPro" id="IPR011991">
    <property type="entry name" value="ArsR-like_HTH"/>
</dbReference>
<dbReference type="RefSeq" id="WP_353544201.1">
    <property type="nucleotide sequence ID" value="NZ_BAABRN010000098.1"/>
</dbReference>
<reference evidence="5 6" key="1">
    <citation type="submission" date="2024-02" db="EMBL/GenBank/DDBJ databases">
        <title>Deinococcus xinjiangensis NBRC 107630.</title>
        <authorList>
            <person name="Ichikawa N."/>
            <person name="Katano-Makiyama Y."/>
            <person name="Hidaka K."/>
        </authorList>
    </citation>
    <scope>NUCLEOTIDE SEQUENCE [LARGE SCALE GENOMIC DNA]</scope>
    <source>
        <strain evidence="5 6">NBRC 107630</strain>
    </source>
</reference>
<comment type="caution">
    <text evidence="5">The sequence shown here is derived from an EMBL/GenBank/DDBJ whole genome shotgun (WGS) entry which is preliminary data.</text>
</comment>
<dbReference type="InterPro" id="IPR018334">
    <property type="entry name" value="ArsR_HTH"/>
</dbReference>
<dbReference type="EMBL" id="BAABRN010000098">
    <property type="protein sequence ID" value="GAA5504234.1"/>
    <property type="molecule type" value="Genomic_DNA"/>
</dbReference>
<name>A0ABP9VG86_9DEIO</name>
<sequence>MDFNTSAELFKALADPNRLKVLRLLAAPPANACASAGSVCACDLEGELGLSQPTVSHHMKLLVRTGLVTATKRGKWTDYTLNPEGFEQVRELLGLLQQPDLHASSCQPIPTKGGSS</sequence>
<proteinExistence type="predicted"/>
<evidence type="ECO:0000313" key="6">
    <source>
        <dbReference type="Proteomes" id="UP001458946"/>
    </source>
</evidence>
<dbReference type="InterPro" id="IPR051081">
    <property type="entry name" value="HTH_MetalResp_TranReg"/>
</dbReference>
<dbReference type="Pfam" id="PF01022">
    <property type="entry name" value="HTH_5"/>
    <property type="match status" value="1"/>
</dbReference>
<keyword evidence="3" id="KW-0804">Transcription</keyword>
<feature type="domain" description="HTH arsR-type" evidence="4">
    <location>
        <begin position="1"/>
        <end position="107"/>
    </location>
</feature>
<dbReference type="PROSITE" id="PS00846">
    <property type="entry name" value="HTH_ARSR_1"/>
    <property type="match status" value="1"/>
</dbReference>
<protein>
    <recommendedName>
        <fullName evidence="4">HTH arsR-type domain-containing protein</fullName>
    </recommendedName>
</protein>
<evidence type="ECO:0000256" key="2">
    <source>
        <dbReference type="ARBA" id="ARBA00023125"/>
    </source>
</evidence>